<proteinExistence type="inferred from homology"/>
<dbReference type="GO" id="GO:0009088">
    <property type="term" value="P:threonine biosynthetic process"/>
    <property type="evidence" value="ECO:0007669"/>
    <property type="project" value="UniProtKB-UniPathway"/>
</dbReference>
<feature type="binding site" evidence="13">
    <location>
        <position position="218"/>
    </location>
    <ligand>
        <name>ATP</name>
        <dbReference type="ChEBI" id="CHEBI:30616"/>
    </ligand>
</feature>
<evidence type="ECO:0000256" key="11">
    <source>
        <dbReference type="ARBA" id="ARBA00023154"/>
    </source>
</evidence>
<evidence type="ECO:0000256" key="12">
    <source>
        <dbReference type="ARBA" id="ARBA00047872"/>
    </source>
</evidence>
<dbReference type="Pfam" id="PF00696">
    <property type="entry name" value="AA_kinase"/>
    <property type="match status" value="1"/>
</dbReference>
<dbReference type="CDD" id="cd04911">
    <property type="entry name" value="ACT_AKiii-YclM-BS_1"/>
    <property type="match status" value="1"/>
</dbReference>
<evidence type="ECO:0000256" key="10">
    <source>
        <dbReference type="ARBA" id="ARBA00022915"/>
    </source>
</evidence>
<evidence type="ECO:0000313" key="17">
    <source>
        <dbReference type="EMBL" id="NFA41305.1"/>
    </source>
</evidence>
<keyword evidence="10" id="KW-0220">Diaminopimelate biosynthesis</keyword>
<evidence type="ECO:0000256" key="5">
    <source>
        <dbReference type="ARBA" id="ARBA00010122"/>
    </source>
</evidence>
<keyword evidence="7 13" id="KW-0547">Nucleotide-binding</keyword>
<dbReference type="SUPFAM" id="SSF55021">
    <property type="entry name" value="ACT-like"/>
    <property type="match status" value="2"/>
</dbReference>
<comment type="pathway">
    <text evidence="2 15">Amino-acid biosynthesis; L-lysine biosynthesis via DAP pathway; (S)-tetrahydrodipicolinate from L-aspartate: step 1/4.</text>
</comment>
<comment type="pathway">
    <text evidence="3 15">Amino-acid biosynthesis; L-methionine biosynthesis via de novo pathway; L-homoserine from L-aspartate: step 1/3.</text>
</comment>
<dbReference type="GO" id="GO:0004072">
    <property type="term" value="F:aspartate kinase activity"/>
    <property type="evidence" value="ECO:0007669"/>
    <property type="project" value="UniProtKB-EC"/>
</dbReference>
<sequence length="436" mass="47665">MNTIITKFGGSSLADAVQFKKVKNIITANKSRKYIVPSAPGKRTSKDSKITDLLYLCHAHINAGISLDDVFNHVKKRYIGIVTDLELDLNIQSHLDIIKKDLEEGASSDYAASRGEYLNAIILSKYLGFEFVDAKDVIKFNTDGCLNYNETLTLLKEKLSSIDKAVIPGFYGSDSNGNIITFSRGGSDVTGALVTASLNADLYENWTDVSGFLMADPRIISNPKPISTITYTELRELSYMGASVLHEEAIFPVRQAGIPINIKNTNKPEDKGTFIVEDTLSDDSQIITGIAGKKDFTVISIAKALMNSELGFCRKILSILEQHNVSFENMPSGIDTVCLVISDSQLKNKTALIVEEIKRTCNPDTIDVHPNMALIATVGKGMAKQKGVASKVFTALSEANVNIRMIDQGSSEINILVGIENDNFEKAITAIYNAFN</sequence>
<comment type="similarity">
    <text evidence="5 14">Belongs to the aspartokinase family.</text>
</comment>
<keyword evidence="6 14" id="KW-0808">Transferase</keyword>
<dbReference type="PROSITE" id="PS00324">
    <property type="entry name" value="ASPARTOKINASE"/>
    <property type="match status" value="1"/>
</dbReference>
<dbReference type="SUPFAM" id="SSF53633">
    <property type="entry name" value="Carbamate kinase-like"/>
    <property type="match status" value="1"/>
</dbReference>
<comment type="pathway">
    <text evidence="4 15">Amino-acid biosynthesis; L-threonine biosynthesis; L-threonine from L-aspartate: step 1/5.</text>
</comment>
<dbReference type="GO" id="GO:0009090">
    <property type="term" value="P:homoserine biosynthetic process"/>
    <property type="evidence" value="ECO:0007669"/>
    <property type="project" value="TreeGrafter"/>
</dbReference>
<dbReference type="GO" id="GO:0005524">
    <property type="term" value="F:ATP binding"/>
    <property type="evidence" value="ECO:0007669"/>
    <property type="project" value="UniProtKB-KW"/>
</dbReference>
<evidence type="ECO:0000256" key="13">
    <source>
        <dbReference type="PIRSR" id="PIRSR000726-1"/>
    </source>
</evidence>
<keyword evidence="9 13" id="KW-0067">ATP-binding</keyword>
<dbReference type="PANTHER" id="PTHR21499">
    <property type="entry name" value="ASPARTATE KINASE"/>
    <property type="match status" value="1"/>
</dbReference>
<dbReference type="UniPathway" id="UPA00051">
    <property type="reaction ID" value="UER00462"/>
</dbReference>
<dbReference type="GO" id="GO:0005829">
    <property type="term" value="C:cytosol"/>
    <property type="evidence" value="ECO:0007669"/>
    <property type="project" value="TreeGrafter"/>
</dbReference>
<evidence type="ECO:0000256" key="3">
    <source>
        <dbReference type="ARBA" id="ARBA00004986"/>
    </source>
</evidence>
<evidence type="ECO:0000256" key="15">
    <source>
        <dbReference type="RuleBase" id="RU004249"/>
    </source>
</evidence>
<comment type="catalytic activity">
    <reaction evidence="12 14">
        <text>L-aspartate + ATP = 4-phospho-L-aspartate + ADP</text>
        <dbReference type="Rhea" id="RHEA:23776"/>
        <dbReference type="ChEBI" id="CHEBI:29991"/>
        <dbReference type="ChEBI" id="CHEBI:30616"/>
        <dbReference type="ChEBI" id="CHEBI:57535"/>
        <dbReference type="ChEBI" id="CHEBI:456216"/>
        <dbReference type="EC" id="2.7.2.4"/>
    </reaction>
</comment>
<dbReference type="InterPro" id="IPR045865">
    <property type="entry name" value="ACT-like_dom_sf"/>
</dbReference>
<dbReference type="CDD" id="cd04916">
    <property type="entry name" value="ACT_AKiii-YclM-BS_2"/>
    <property type="match status" value="1"/>
</dbReference>
<dbReference type="FunFam" id="3.30.2130.10:FF:000001">
    <property type="entry name" value="Bifunctional aspartokinase/homoserine dehydrogenase"/>
    <property type="match status" value="1"/>
</dbReference>
<dbReference type="EC" id="2.7.2.4" evidence="14"/>
<gene>
    <name evidence="17" type="ORF">EXM65_01625</name>
</gene>
<evidence type="ECO:0000256" key="2">
    <source>
        <dbReference type="ARBA" id="ARBA00004766"/>
    </source>
</evidence>
<dbReference type="InterPro" id="IPR036393">
    <property type="entry name" value="AceGlu_kinase-like_sf"/>
</dbReference>
<dbReference type="InterPro" id="IPR001048">
    <property type="entry name" value="Asp/Glu/Uridylate_kinase"/>
</dbReference>
<dbReference type="InterPro" id="IPR005260">
    <property type="entry name" value="Asp_kin_monofn"/>
</dbReference>
<feature type="binding site" evidence="13">
    <location>
        <position position="116"/>
    </location>
    <ligand>
        <name>substrate</name>
    </ligand>
</feature>
<evidence type="ECO:0000256" key="7">
    <source>
        <dbReference type="ARBA" id="ARBA00022741"/>
    </source>
</evidence>
<dbReference type="PROSITE" id="PS51671">
    <property type="entry name" value="ACT"/>
    <property type="match status" value="1"/>
</dbReference>
<dbReference type="PIRSF" id="PIRSF000726">
    <property type="entry name" value="Asp_kin"/>
    <property type="match status" value="1"/>
</dbReference>
<dbReference type="UniPathway" id="UPA00034">
    <property type="reaction ID" value="UER00015"/>
</dbReference>
<accession>A0A6M0SNG1</accession>
<feature type="binding site" evidence="13">
    <location>
        <begin position="207"/>
        <end position="208"/>
    </location>
    <ligand>
        <name>ATP</name>
        <dbReference type="ChEBI" id="CHEBI:30616"/>
    </ligand>
</feature>
<dbReference type="Pfam" id="PF22468">
    <property type="entry name" value="ACT_9"/>
    <property type="match status" value="1"/>
</dbReference>
<dbReference type="AlphaFoldDB" id="A0A6M0SNG1"/>
<comment type="caution">
    <text evidence="17">The sequence shown here is derived from an EMBL/GenBank/DDBJ whole genome shotgun (WGS) entry which is preliminary data.</text>
</comment>
<dbReference type="InterPro" id="IPR054352">
    <property type="entry name" value="ACT_Aspartokinase"/>
</dbReference>
<dbReference type="Gene3D" id="3.40.1160.10">
    <property type="entry name" value="Acetylglutamate kinase-like"/>
    <property type="match status" value="1"/>
</dbReference>
<dbReference type="Proteomes" id="UP000472355">
    <property type="component" value="Unassembled WGS sequence"/>
</dbReference>
<keyword evidence="8 14" id="KW-0418">Kinase</keyword>
<dbReference type="GO" id="GO:0009089">
    <property type="term" value="P:lysine biosynthetic process via diaminopimelate"/>
    <property type="evidence" value="ECO:0007669"/>
    <property type="project" value="UniProtKB-UniPathway"/>
</dbReference>
<evidence type="ECO:0000256" key="9">
    <source>
        <dbReference type="ARBA" id="ARBA00022840"/>
    </source>
</evidence>
<evidence type="ECO:0000259" key="16">
    <source>
        <dbReference type="PROSITE" id="PS51671"/>
    </source>
</evidence>
<dbReference type="GO" id="GO:0019877">
    <property type="term" value="P:diaminopimelate biosynthetic process"/>
    <property type="evidence" value="ECO:0007669"/>
    <property type="project" value="UniProtKB-KW"/>
</dbReference>
<dbReference type="NCBIfam" id="TIGR00657">
    <property type="entry name" value="asp_kinases"/>
    <property type="match status" value="1"/>
</dbReference>
<dbReference type="UniPathway" id="UPA00050">
    <property type="reaction ID" value="UER00461"/>
</dbReference>
<name>A0A6M0SNG1_CLOBO</name>
<dbReference type="NCBIfam" id="NF006540">
    <property type="entry name" value="PRK09034.1"/>
    <property type="match status" value="1"/>
</dbReference>
<dbReference type="InterPro" id="IPR002912">
    <property type="entry name" value="ACT_dom"/>
</dbReference>
<evidence type="ECO:0000256" key="8">
    <source>
        <dbReference type="ARBA" id="ARBA00022777"/>
    </source>
</evidence>
<feature type="binding site" evidence="13">
    <location>
        <position position="51"/>
    </location>
    <ligand>
        <name>substrate</name>
    </ligand>
</feature>
<keyword evidence="15" id="KW-0028">Amino-acid biosynthesis</keyword>
<evidence type="ECO:0000313" key="18">
    <source>
        <dbReference type="Proteomes" id="UP000472355"/>
    </source>
</evidence>
<dbReference type="PANTHER" id="PTHR21499:SF67">
    <property type="entry name" value="ASPARTOKINASE 3"/>
    <property type="match status" value="1"/>
</dbReference>
<comment type="function">
    <text evidence="1">Catalyzes the phosphorylation of the beta-carboxyl group of aspartic acid with ATP to yield 4-phospho-L-aspartate, which is involved in the branched biosynthetic pathway leading to the biosynthesis of amino acids threonine, isoleucine and methionine.</text>
</comment>
<evidence type="ECO:0000256" key="4">
    <source>
        <dbReference type="ARBA" id="ARBA00005139"/>
    </source>
</evidence>
<evidence type="ECO:0000256" key="1">
    <source>
        <dbReference type="ARBA" id="ARBA00003121"/>
    </source>
</evidence>
<dbReference type="EMBL" id="SGKU01000002">
    <property type="protein sequence ID" value="NFA41305.1"/>
    <property type="molecule type" value="Genomic_DNA"/>
</dbReference>
<feature type="binding site" evidence="13">
    <location>
        <begin position="7"/>
        <end position="10"/>
    </location>
    <ligand>
        <name>ATP</name>
        <dbReference type="ChEBI" id="CHEBI:30616"/>
    </ligand>
</feature>
<feature type="domain" description="ACT" evidence="16">
    <location>
        <begin position="377"/>
        <end position="436"/>
    </location>
</feature>
<evidence type="ECO:0000256" key="14">
    <source>
        <dbReference type="RuleBase" id="RU003448"/>
    </source>
</evidence>
<organism evidence="17 18">
    <name type="scientific">Clostridium botulinum</name>
    <dbReference type="NCBI Taxonomy" id="1491"/>
    <lineage>
        <taxon>Bacteria</taxon>
        <taxon>Bacillati</taxon>
        <taxon>Bacillota</taxon>
        <taxon>Clostridia</taxon>
        <taxon>Eubacteriales</taxon>
        <taxon>Clostridiaceae</taxon>
        <taxon>Clostridium</taxon>
    </lineage>
</organism>
<evidence type="ECO:0000256" key="6">
    <source>
        <dbReference type="ARBA" id="ARBA00022679"/>
    </source>
</evidence>
<protein>
    <recommendedName>
        <fullName evidence="14">Aspartokinase</fullName>
        <ecNumber evidence="14">2.7.2.4</ecNumber>
    </recommendedName>
</protein>
<reference evidence="17 18" key="1">
    <citation type="submission" date="2019-02" db="EMBL/GenBank/DDBJ databases">
        <title>Genome sequencing of Clostridium botulinum clinical isolates.</title>
        <authorList>
            <person name="Brunt J."/>
            <person name="Van Vliet A.H.M."/>
            <person name="Stringer S.C."/>
            <person name="Grant K.A."/>
            <person name="Carter A.C."/>
            <person name="Peck M.W."/>
        </authorList>
    </citation>
    <scope>NUCLEOTIDE SEQUENCE [LARGE SCALE GENOMIC DNA]</scope>
    <source>
        <strain evidence="17 18">H113700579</strain>
    </source>
</reference>
<dbReference type="InterPro" id="IPR001341">
    <property type="entry name" value="Asp_kinase"/>
</dbReference>
<dbReference type="InterPro" id="IPR018042">
    <property type="entry name" value="Aspartate_kinase_CS"/>
</dbReference>
<dbReference type="Gene3D" id="3.30.2130.10">
    <property type="entry name" value="VC0802-like"/>
    <property type="match status" value="1"/>
</dbReference>
<keyword evidence="11" id="KW-0457">Lysine biosynthesis</keyword>